<dbReference type="InterPro" id="IPR019546">
    <property type="entry name" value="TAT_signal_bac_arc"/>
</dbReference>
<comment type="caution">
    <text evidence="11">The sequence shown here is derived from an EMBL/GenBank/DDBJ whole genome shotgun (WGS) entry which is preliminary data.</text>
</comment>
<dbReference type="PROSITE" id="PS51257">
    <property type="entry name" value="PROKAR_LIPOPROTEIN"/>
    <property type="match status" value="1"/>
</dbReference>
<dbReference type="GO" id="GO:0051603">
    <property type="term" value="P:proteolysis involved in protein catabolic process"/>
    <property type="evidence" value="ECO:0007669"/>
    <property type="project" value="TreeGrafter"/>
</dbReference>
<dbReference type="PANTHER" id="PTHR22726">
    <property type="entry name" value="METALLOENDOPEPTIDASE OMA1"/>
    <property type="match status" value="1"/>
</dbReference>
<comment type="subunit">
    <text evidence="2">Heterodimer of a large and a small subunit.</text>
</comment>
<keyword evidence="6 9" id="KW-0862">Zinc</keyword>
<dbReference type="GO" id="GO:0046872">
    <property type="term" value="F:metal ion binding"/>
    <property type="evidence" value="ECO:0007669"/>
    <property type="project" value="UniProtKB-KW"/>
</dbReference>
<evidence type="ECO:0000256" key="2">
    <source>
        <dbReference type="ARBA" id="ARBA00011771"/>
    </source>
</evidence>
<keyword evidence="7" id="KW-0411">Iron-sulfur</keyword>
<evidence type="ECO:0000256" key="1">
    <source>
        <dbReference type="ARBA" id="ARBA00004418"/>
    </source>
</evidence>
<evidence type="ECO:0000313" key="12">
    <source>
        <dbReference type="Proteomes" id="UP000438699"/>
    </source>
</evidence>
<dbReference type="Gene3D" id="3.30.2010.10">
    <property type="entry name" value="Metalloproteases ('zincins'), catalytic domain"/>
    <property type="match status" value="1"/>
</dbReference>
<dbReference type="SUPFAM" id="SSF48452">
    <property type="entry name" value="TPR-like"/>
    <property type="match status" value="1"/>
</dbReference>
<dbReference type="Proteomes" id="UP000438699">
    <property type="component" value="Unassembled WGS sequence"/>
</dbReference>
<keyword evidence="4" id="KW-0479">Metal-binding</keyword>
<comment type="similarity">
    <text evidence="9">Belongs to the peptidase M48 family.</text>
</comment>
<sequence length="434" mass="47638">MEGMLTRRDFLRVAGCTALGMAAGCAKNPVTGESQLMLVSEEQEIALDKQQSPHQFSADYGPVTDAALNRYVTSVGMDMARRTHRPNMPYSFRALNATYVNAYAFPGGSIGVTRAILLDLDNEAELAALLGHELGHVNARHTASRVSTAQLASLAVGVGTAAASSAGLGSMAAGLGQIGMGALLAHYSRDDERQADSLGVEYMTRADYNPDGMVGLMDMLNEQHQSHASALEVMFATHPMSSERLAAARRAAAKFPDSREFRILRERYLDNTAGVRKQAVAIEAMQDGEKSMRSKAYARAEEHFQAALKKAPRDYAALLMMAKCQLAMNENTKAVRFSQRAREAYPAEPQAMQVAGLAMVRSGRYSEGLAEFAEYEKRLPGNPYTVFFKGLCREKMGDRDQAAREYYRFLQDVRSGDEARHAYGRLVQWGYIKS</sequence>
<keyword evidence="8 9" id="KW-0482">Metalloprotease</keyword>
<dbReference type="PROSITE" id="PS51318">
    <property type="entry name" value="TAT"/>
    <property type="match status" value="1"/>
</dbReference>
<dbReference type="GO" id="GO:0051536">
    <property type="term" value="F:iron-sulfur cluster binding"/>
    <property type="evidence" value="ECO:0007669"/>
    <property type="project" value="UniProtKB-KW"/>
</dbReference>
<dbReference type="GO" id="GO:0042597">
    <property type="term" value="C:periplasmic space"/>
    <property type="evidence" value="ECO:0007669"/>
    <property type="project" value="UniProtKB-SubCell"/>
</dbReference>
<dbReference type="NCBIfam" id="TIGR01409">
    <property type="entry name" value="TAT_signal_seq"/>
    <property type="match status" value="1"/>
</dbReference>
<dbReference type="InterPro" id="IPR006311">
    <property type="entry name" value="TAT_signal"/>
</dbReference>
<reference evidence="11 12" key="1">
    <citation type="journal article" date="2017" name="Int. J. Syst. Evol. Microbiol.">
        <title>Desulfovibrio senegalensis sp. nov., a mesophilic sulfate reducer isolated from marine sediment.</title>
        <authorList>
            <person name="Thioye A."/>
            <person name="Gam Z.B.A."/>
            <person name="Mbengue M."/>
            <person name="Cayol J.L."/>
            <person name="Joseph-Bartoli M."/>
            <person name="Toure-Kane C."/>
            <person name="Labat M."/>
        </authorList>
    </citation>
    <scope>NUCLEOTIDE SEQUENCE [LARGE SCALE GENOMIC DNA]</scope>
    <source>
        <strain evidence="11 12">DSM 101509</strain>
    </source>
</reference>
<gene>
    <name evidence="11" type="ORF">F8A88_02015</name>
</gene>
<dbReference type="OrthoDB" id="9810445at2"/>
<dbReference type="GO" id="GO:0004222">
    <property type="term" value="F:metalloendopeptidase activity"/>
    <property type="evidence" value="ECO:0007669"/>
    <property type="project" value="InterPro"/>
</dbReference>
<feature type="domain" description="Peptidase M48" evidence="10">
    <location>
        <begin position="68"/>
        <end position="250"/>
    </location>
</feature>
<proteinExistence type="inferred from homology"/>
<dbReference type="Pfam" id="PF14559">
    <property type="entry name" value="TPR_19"/>
    <property type="match status" value="1"/>
</dbReference>
<name>A0A6N6N4H7_9BACT</name>
<evidence type="ECO:0000313" key="11">
    <source>
        <dbReference type="EMBL" id="KAB1443062.1"/>
    </source>
</evidence>
<comment type="cofactor">
    <cofactor evidence="9">
        <name>Zn(2+)</name>
        <dbReference type="ChEBI" id="CHEBI:29105"/>
    </cofactor>
    <text evidence="9">Binds 1 zinc ion per subunit.</text>
</comment>
<evidence type="ECO:0000256" key="3">
    <source>
        <dbReference type="ARBA" id="ARBA00022670"/>
    </source>
</evidence>
<comment type="subcellular location">
    <subcellularLocation>
        <location evidence="1">Periplasm</location>
    </subcellularLocation>
</comment>
<dbReference type="PANTHER" id="PTHR22726:SF1">
    <property type="entry name" value="METALLOENDOPEPTIDASE OMA1, MITOCHONDRIAL"/>
    <property type="match status" value="1"/>
</dbReference>
<keyword evidence="5 9" id="KW-0378">Hydrolase</keyword>
<dbReference type="Pfam" id="PF01435">
    <property type="entry name" value="Peptidase_M48"/>
    <property type="match status" value="1"/>
</dbReference>
<evidence type="ECO:0000259" key="10">
    <source>
        <dbReference type="Pfam" id="PF01435"/>
    </source>
</evidence>
<dbReference type="InterPro" id="IPR051156">
    <property type="entry name" value="Mito/Outer_Membr_Metalloprot"/>
</dbReference>
<evidence type="ECO:0000256" key="4">
    <source>
        <dbReference type="ARBA" id="ARBA00022723"/>
    </source>
</evidence>
<dbReference type="GO" id="GO:0016020">
    <property type="term" value="C:membrane"/>
    <property type="evidence" value="ECO:0007669"/>
    <property type="project" value="TreeGrafter"/>
</dbReference>
<keyword evidence="3 9" id="KW-0645">Protease</keyword>
<accession>A0A6N6N4H7</accession>
<evidence type="ECO:0000256" key="9">
    <source>
        <dbReference type="RuleBase" id="RU003983"/>
    </source>
</evidence>
<dbReference type="InterPro" id="IPR011990">
    <property type="entry name" value="TPR-like_helical_dom_sf"/>
</dbReference>
<protein>
    <submittedName>
        <fullName evidence="11">M48 family metalloprotease</fullName>
    </submittedName>
</protein>
<keyword evidence="12" id="KW-1185">Reference proteome</keyword>
<dbReference type="RefSeq" id="WP_151149347.1">
    <property type="nucleotide sequence ID" value="NZ_WAIE01000001.1"/>
</dbReference>
<evidence type="ECO:0000256" key="6">
    <source>
        <dbReference type="ARBA" id="ARBA00022833"/>
    </source>
</evidence>
<dbReference type="Gene3D" id="1.25.40.10">
    <property type="entry name" value="Tetratricopeptide repeat domain"/>
    <property type="match status" value="1"/>
</dbReference>
<dbReference type="InterPro" id="IPR001915">
    <property type="entry name" value="Peptidase_M48"/>
</dbReference>
<dbReference type="AlphaFoldDB" id="A0A6N6N4H7"/>
<keyword evidence="7" id="KW-0408">Iron</keyword>
<dbReference type="EMBL" id="WAIE01000001">
    <property type="protein sequence ID" value="KAB1443062.1"/>
    <property type="molecule type" value="Genomic_DNA"/>
</dbReference>
<evidence type="ECO:0000256" key="8">
    <source>
        <dbReference type="ARBA" id="ARBA00023049"/>
    </source>
</evidence>
<evidence type="ECO:0000256" key="7">
    <source>
        <dbReference type="ARBA" id="ARBA00023014"/>
    </source>
</evidence>
<organism evidence="11 12">
    <name type="scientific">Pseudodesulfovibrio senegalensis</name>
    <dbReference type="NCBI Taxonomy" id="1721087"/>
    <lineage>
        <taxon>Bacteria</taxon>
        <taxon>Pseudomonadati</taxon>
        <taxon>Thermodesulfobacteriota</taxon>
        <taxon>Desulfovibrionia</taxon>
        <taxon>Desulfovibrionales</taxon>
        <taxon>Desulfovibrionaceae</taxon>
    </lineage>
</organism>
<evidence type="ECO:0000256" key="5">
    <source>
        <dbReference type="ARBA" id="ARBA00022801"/>
    </source>
</evidence>